<feature type="transmembrane region" description="Helical" evidence="1">
    <location>
        <begin position="80"/>
        <end position="100"/>
    </location>
</feature>
<keyword evidence="1" id="KW-1133">Transmembrane helix</keyword>
<feature type="non-terminal residue" evidence="2">
    <location>
        <position position="167"/>
    </location>
</feature>
<keyword evidence="3" id="KW-1185">Reference proteome</keyword>
<protein>
    <submittedName>
        <fullName evidence="2">Uncharacterized protein</fullName>
    </submittedName>
</protein>
<gene>
    <name evidence="2" type="ORF">SE17_44265</name>
</gene>
<keyword evidence="1" id="KW-0812">Transmembrane</keyword>
<dbReference type="AlphaFoldDB" id="A0A0P9CE85"/>
<evidence type="ECO:0000256" key="1">
    <source>
        <dbReference type="SAM" id="Phobius"/>
    </source>
</evidence>
<evidence type="ECO:0000313" key="2">
    <source>
        <dbReference type="EMBL" id="KPV43920.1"/>
    </source>
</evidence>
<dbReference type="Proteomes" id="UP000050509">
    <property type="component" value="Unassembled WGS sequence"/>
</dbReference>
<name>A0A0P9CE85_9CHLR</name>
<reference evidence="2 3" key="1">
    <citation type="submission" date="2015-09" db="EMBL/GenBank/DDBJ databases">
        <title>Draft genome sequence of Kouleothrix aurantiaca JCM 19913.</title>
        <authorList>
            <person name="Hemp J."/>
        </authorList>
    </citation>
    <scope>NUCLEOTIDE SEQUENCE [LARGE SCALE GENOMIC DNA]</scope>
    <source>
        <strain evidence="2 3">COM-B</strain>
    </source>
</reference>
<evidence type="ECO:0000313" key="3">
    <source>
        <dbReference type="Proteomes" id="UP000050509"/>
    </source>
</evidence>
<comment type="caution">
    <text evidence="2">The sequence shown here is derived from an EMBL/GenBank/DDBJ whole genome shotgun (WGS) entry which is preliminary data.</text>
</comment>
<feature type="transmembrane region" description="Helical" evidence="1">
    <location>
        <begin position="26"/>
        <end position="45"/>
    </location>
</feature>
<feature type="transmembrane region" description="Helical" evidence="1">
    <location>
        <begin position="52"/>
        <end position="74"/>
    </location>
</feature>
<accession>A0A0P9CE85</accession>
<organism evidence="2 3">
    <name type="scientific">Kouleothrix aurantiaca</name>
    <dbReference type="NCBI Taxonomy" id="186479"/>
    <lineage>
        <taxon>Bacteria</taxon>
        <taxon>Bacillati</taxon>
        <taxon>Chloroflexota</taxon>
        <taxon>Chloroflexia</taxon>
        <taxon>Chloroflexales</taxon>
        <taxon>Roseiflexineae</taxon>
        <taxon>Roseiflexaceae</taxon>
        <taxon>Kouleothrix</taxon>
    </lineage>
</organism>
<proteinExistence type="predicted"/>
<dbReference type="EMBL" id="LJCR01003758">
    <property type="protein sequence ID" value="KPV43920.1"/>
    <property type="molecule type" value="Genomic_DNA"/>
</dbReference>
<keyword evidence="1" id="KW-0472">Membrane</keyword>
<sequence length="167" mass="18231">MLVLPLAVLGWALLWRARPRGANLLALMGLWLLYNLAVAPPLFAINRFRLPLMPFLFIFAAHALVQLPAGWRVLRTRTGAAWAALALVLFLVAATPYAWLLPLNERGESPWASYLGPYPSSFDDTARALAARPAYVRSEQLRTALRDGDAASARDLLAGGALTPDAQ</sequence>